<dbReference type="Proteomes" id="UP000005222">
    <property type="component" value="Chromosome B"/>
</dbReference>
<gene>
    <name evidence="4" type="primary">Piso0_000537</name>
    <name evidence="3" type="ORF">GNLVRS01_PISO0A11528g</name>
    <name evidence="4" type="ORF">GNLVRS01_PISO0B11595g</name>
</gene>
<dbReference type="AlphaFoldDB" id="G8YU91"/>
<organism evidence="4 5">
    <name type="scientific">Pichia sorbitophila (strain ATCC MYA-4447 / BCRC 22081 / CBS 7064 / NBRC 10061 / NRRL Y-12695)</name>
    <name type="common">Hybrid yeast</name>
    <dbReference type="NCBI Taxonomy" id="559304"/>
    <lineage>
        <taxon>Eukaryota</taxon>
        <taxon>Fungi</taxon>
        <taxon>Dikarya</taxon>
        <taxon>Ascomycota</taxon>
        <taxon>Saccharomycotina</taxon>
        <taxon>Pichiomycetes</taxon>
        <taxon>Debaryomycetaceae</taxon>
        <taxon>Millerozyma</taxon>
    </lineage>
</organism>
<dbReference type="CDD" id="cd10568">
    <property type="entry name" value="SWIB_like"/>
    <property type="match status" value="1"/>
</dbReference>
<dbReference type="Pfam" id="PF02201">
    <property type="entry name" value="SWIB"/>
    <property type="match status" value="1"/>
</dbReference>
<reference evidence="4" key="1">
    <citation type="submission" date="2011-10" db="EMBL/GenBank/DDBJ databases">
        <authorList>
            <person name="Genoscope - CEA"/>
        </authorList>
    </citation>
    <scope>NUCLEOTIDE SEQUENCE</scope>
    <source>
        <strain evidence="4">CBS 7064</strain>
    </source>
</reference>
<evidence type="ECO:0000313" key="4">
    <source>
        <dbReference type="EMBL" id="CCE73492.1"/>
    </source>
</evidence>
<dbReference type="STRING" id="559304.G8YU91"/>
<dbReference type="EMBL" id="FO082059">
    <property type="protein sequence ID" value="CCE72931.1"/>
    <property type="molecule type" value="Genomic_DNA"/>
</dbReference>
<dbReference type="HOGENOM" id="CLU_032070_0_0_1"/>
<dbReference type="SUPFAM" id="SSF47592">
    <property type="entry name" value="SWIB/MDM2 domain"/>
    <property type="match status" value="1"/>
</dbReference>
<evidence type="ECO:0000259" key="2">
    <source>
        <dbReference type="Pfam" id="PF02201"/>
    </source>
</evidence>
<dbReference type="Proteomes" id="UP000005222">
    <property type="component" value="Chromosome A"/>
</dbReference>
<dbReference type="InParanoid" id="G8YU91"/>
<feature type="domain" description="DM2" evidence="2">
    <location>
        <begin position="236"/>
        <end position="273"/>
    </location>
</feature>
<dbReference type="OMA" id="NFRCNEP"/>
<sequence length="477" mass="54152">MVPPIAPIDAVHKNVPNKGIDVKDRSQQGAEPAISYTPVDTKIPPALYGKIPNLDLYKKLEEAERKIDVVSARKSLHFQTLNAKTNQILSSKREEGILRVFIYNTCENQPWQKQLAQENNEQIADPAAEPSWTLRMEGRFLYDDKNVDLKQNASRFQFSSFLSAISIDLIPNDDYPEMQNSPANVVEWKNPIIDNVHATYQASAKNSDFDGIDTKRNGVFPLKSKIALMIKEVTPKLKLSDQLSYFVGKREATQQEVIYLIWQYVVYKDLFNADSFNNVPAVSGLSGTGLDDMEGGEDSLRIINCDAILTELLGVSSFKFNDLYKLLQHHFKPRDSIIVDYEIDTKRSSTLGDLIIDIPVELPFSVSQAQKELIDNTKETYEKLSNADAKIQELNSAISLGIVSLQNSNARENFYRELSDDPVEFMKNWLKTQSETFKALKSDEGYDEEVVRRADYFKENEELLKEKIDVLLGAGRF</sequence>
<proteinExistence type="predicted"/>
<evidence type="ECO:0000256" key="1">
    <source>
        <dbReference type="SAM" id="MobiDB-lite"/>
    </source>
</evidence>
<dbReference type="InterPro" id="IPR036885">
    <property type="entry name" value="SWIB_MDM2_dom_sf"/>
</dbReference>
<evidence type="ECO:0000313" key="3">
    <source>
        <dbReference type="EMBL" id="CCE72931.1"/>
    </source>
</evidence>
<dbReference type="EMBL" id="FO082058">
    <property type="protein sequence ID" value="CCE73492.1"/>
    <property type="molecule type" value="Genomic_DNA"/>
</dbReference>
<name>G8YU91_PICSO</name>
<feature type="region of interest" description="Disordered" evidence="1">
    <location>
        <begin position="16"/>
        <end position="37"/>
    </location>
</feature>
<dbReference type="FunCoup" id="G8YU91">
    <property type="interactions" value="1270"/>
</dbReference>
<evidence type="ECO:0000313" key="5">
    <source>
        <dbReference type="Proteomes" id="UP000005222"/>
    </source>
</evidence>
<reference evidence="5" key="2">
    <citation type="journal article" date="2012" name="G3 (Bethesda)">
        <title>Pichia sorbitophila, an interspecies yeast hybrid reveals early steps of genome resolution following polyploidization.</title>
        <authorList>
            <person name="Leh Louis V."/>
            <person name="Despons L."/>
            <person name="Friedrich A."/>
            <person name="Martin T."/>
            <person name="Durrens P."/>
            <person name="Casaregola S."/>
            <person name="Neuveglise C."/>
            <person name="Fairhead C."/>
            <person name="Marck C."/>
            <person name="Cruz J.A."/>
            <person name="Straub M.L."/>
            <person name="Kugler V."/>
            <person name="Sacerdot C."/>
            <person name="Uzunov Z."/>
            <person name="Thierry A."/>
            <person name="Weiss S."/>
            <person name="Bleykasten C."/>
            <person name="De Montigny J."/>
            <person name="Jacques N."/>
            <person name="Jung P."/>
            <person name="Lemaire M."/>
            <person name="Mallet S."/>
            <person name="Morel G."/>
            <person name="Richard G.F."/>
            <person name="Sarkar A."/>
            <person name="Savel G."/>
            <person name="Schacherer J."/>
            <person name="Seret M.L."/>
            <person name="Talla E."/>
            <person name="Samson G."/>
            <person name="Jubin C."/>
            <person name="Poulain J."/>
            <person name="Vacherie B."/>
            <person name="Barbe V."/>
            <person name="Pelletier E."/>
            <person name="Sherman D.J."/>
            <person name="Westhof E."/>
            <person name="Weissenbach J."/>
            <person name="Baret P.V."/>
            <person name="Wincker P."/>
            <person name="Gaillardin C."/>
            <person name="Dujon B."/>
            <person name="Souciet J.L."/>
        </authorList>
    </citation>
    <scope>NUCLEOTIDE SEQUENCE [LARGE SCALE GENOMIC DNA]</scope>
    <source>
        <strain evidence="5">ATCC MYA-4447 / BCRC 22081 / CBS 7064 / NBRC 10061 / NRRL Y-12695</strain>
    </source>
</reference>
<dbReference type="eggNOG" id="KOG2570">
    <property type="taxonomic scope" value="Eukaryota"/>
</dbReference>
<keyword evidence="5" id="KW-1185">Reference proteome</keyword>
<dbReference type="PANTHER" id="PTHR13844">
    <property type="entry name" value="SWI/SNF-RELATED MATRIX-ASSOCIATED ACTIN-DEPENDENT REGULATOR OF CHROMATIN SUBFAMILY D"/>
    <property type="match status" value="1"/>
</dbReference>
<dbReference type="Gene3D" id="1.10.245.10">
    <property type="entry name" value="SWIB/MDM2 domain"/>
    <property type="match status" value="1"/>
</dbReference>
<protein>
    <submittedName>
        <fullName evidence="4">Piso0_000537 protein</fullName>
    </submittedName>
</protein>
<dbReference type="InterPro" id="IPR003121">
    <property type="entry name" value="SWIB_MDM2_domain"/>
</dbReference>
<accession>G8YU91</accession>
<dbReference type="OrthoDB" id="10263741at2759"/>